<dbReference type="UniPathway" id="UPA00344"/>
<evidence type="ECO:0000259" key="7">
    <source>
        <dbReference type="SMART" id="SM00852"/>
    </source>
</evidence>
<dbReference type="Proteomes" id="UP000199771">
    <property type="component" value="Unassembled WGS sequence"/>
</dbReference>
<dbReference type="InterPro" id="IPR005110">
    <property type="entry name" value="MoeA_linker/N"/>
</dbReference>
<dbReference type="Pfam" id="PF00994">
    <property type="entry name" value="MoCF_biosynth"/>
    <property type="match status" value="1"/>
</dbReference>
<comment type="cofactor">
    <cofactor evidence="6">
        <name>Mg(2+)</name>
        <dbReference type="ChEBI" id="CHEBI:18420"/>
    </cofactor>
</comment>
<evidence type="ECO:0000256" key="2">
    <source>
        <dbReference type="ARBA" id="ARBA00005046"/>
    </source>
</evidence>
<dbReference type="Pfam" id="PF03453">
    <property type="entry name" value="MoeA_N"/>
    <property type="match status" value="1"/>
</dbReference>
<evidence type="ECO:0000256" key="6">
    <source>
        <dbReference type="RuleBase" id="RU365090"/>
    </source>
</evidence>
<dbReference type="InterPro" id="IPR036688">
    <property type="entry name" value="MoeA_C_domain_IV_sf"/>
</dbReference>
<dbReference type="Pfam" id="PF03454">
    <property type="entry name" value="MoeA_C"/>
    <property type="match status" value="1"/>
</dbReference>
<organism evidence="8 9">
    <name type="scientific">Fontimonas thermophila</name>
    <dbReference type="NCBI Taxonomy" id="1076937"/>
    <lineage>
        <taxon>Bacteria</taxon>
        <taxon>Pseudomonadati</taxon>
        <taxon>Pseudomonadota</taxon>
        <taxon>Gammaproteobacteria</taxon>
        <taxon>Nevskiales</taxon>
        <taxon>Nevskiaceae</taxon>
        <taxon>Fontimonas</taxon>
    </lineage>
</organism>
<dbReference type="OrthoDB" id="9804758at2"/>
<dbReference type="GO" id="GO:0005829">
    <property type="term" value="C:cytosol"/>
    <property type="evidence" value="ECO:0007669"/>
    <property type="project" value="TreeGrafter"/>
</dbReference>
<dbReference type="AlphaFoldDB" id="A0A1I2H5Q6"/>
<dbReference type="EC" id="2.10.1.1" evidence="6"/>
<dbReference type="PANTHER" id="PTHR10192:SF5">
    <property type="entry name" value="GEPHYRIN"/>
    <property type="match status" value="1"/>
</dbReference>
<dbReference type="InterPro" id="IPR036135">
    <property type="entry name" value="MoeA_linker/N_sf"/>
</dbReference>
<accession>A0A1I2H5Q6</accession>
<dbReference type="SUPFAM" id="SSF63882">
    <property type="entry name" value="MoeA N-terminal region -like"/>
    <property type="match status" value="1"/>
</dbReference>
<dbReference type="NCBIfam" id="TIGR00177">
    <property type="entry name" value="molyb_syn"/>
    <property type="match status" value="1"/>
</dbReference>
<dbReference type="InterPro" id="IPR005111">
    <property type="entry name" value="MoeA_C_domain_IV"/>
</dbReference>
<dbReference type="CDD" id="cd00887">
    <property type="entry name" value="MoeA"/>
    <property type="match status" value="1"/>
</dbReference>
<evidence type="ECO:0000313" key="8">
    <source>
        <dbReference type="EMBL" id="SFF24096.1"/>
    </source>
</evidence>
<comment type="pathway">
    <text evidence="2 6">Cofactor biosynthesis; molybdopterin biosynthesis.</text>
</comment>
<comment type="catalytic activity">
    <reaction evidence="5">
        <text>adenylyl-molybdopterin + molybdate = Mo-molybdopterin + AMP + H(+)</text>
        <dbReference type="Rhea" id="RHEA:35047"/>
        <dbReference type="ChEBI" id="CHEBI:15378"/>
        <dbReference type="ChEBI" id="CHEBI:36264"/>
        <dbReference type="ChEBI" id="CHEBI:62727"/>
        <dbReference type="ChEBI" id="CHEBI:71302"/>
        <dbReference type="ChEBI" id="CHEBI:456215"/>
        <dbReference type="EC" id="2.10.1.1"/>
    </reaction>
</comment>
<dbReference type="GO" id="GO:0061599">
    <property type="term" value="F:molybdopterin molybdotransferase activity"/>
    <property type="evidence" value="ECO:0007669"/>
    <property type="project" value="UniProtKB-UniRule"/>
</dbReference>
<evidence type="ECO:0000256" key="4">
    <source>
        <dbReference type="ARBA" id="ARBA00023150"/>
    </source>
</evidence>
<keyword evidence="6 8" id="KW-0808">Transferase</keyword>
<keyword evidence="6" id="KW-0500">Molybdenum</keyword>
<dbReference type="STRING" id="1076937.SAMN04488120_101117"/>
<keyword evidence="9" id="KW-1185">Reference proteome</keyword>
<gene>
    <name evidence="8" type="ORF">SAMN04488120_101117</name>
</gene>
<keyword evidence="6" id="KW-0479">Metal-binding</keyword>
<keyword evidence="6" id="KW-0460">Magnesium</keyword>
<name>A0A1I2H5Q6_9GAMM</name>
<evidence type="ECO:0000256" key="5">
    <source>
        <dbReference type="ARBA" id="ARBA00047317"/>
    </source>
</evidence>
<dbReference type="SUPFAM" id="SSF63867">
    <property type="entry name" value="MoeA C-terminal domain-like"/>
    <property type="match status" value="1"/>
</dbReference>
<dbReference type="InterPro" id="IPR038987">
    <property type="entry name" value="MoeA-like"/>
</dbReference>
<dbReference type="RefSeq" id="WP_091530015.1">
    <property type="nucleotide sequence ID" value="NZ_FOOC01000001.1"/>
</dbReference>
<dbReference type="Gene3D" id="2.170.190.11">
    <property type="entry name" value="Molybdopterin biosynthesis moea protein, domain 3"/>
    <property type="match status" value="1"/>
</dbReference>
<dbReference type="NCBIfam" id="NF045515">
    <property type="entry name" value="Glp_gephyrin"/>
    <property type="match status" value="1"/>
</dbReference>
<proteinExistence type="inferred from homology"/>
<sequence length="400" mass="42226">MISVDEALARVLAATPPLPVRQVALDAALGCVLAQPAYTAQPLPPFDQSGVDGYAVRHADLATVPVRLPLGTTVAAAAQTQRPHLAPGTAVRILTGGWLPDGADTVVRQELTHREDGCIVVREAVAPGADVRRCGEEMPSGAIIAPAGTPVTPGLVGALALAGVREVTVYARPRIVVLVTGDEVVAHGAPLAPGQIPDANGPLLAAYLGAWGCPPLRIEHVPDRQEAVRDALARAFAAADLVLTTGGVSVGDYDFIPAVAEQLGATPLLWKVAQKPGMPLYVARCGQALLFGLPGNPASVLVNLHVYVRASLDRMCGLDPARRWRWARAPHTLRREAQKTFWLRARIVYADDGVLRVEPLHGQASHMLGNLAQADALVRVPGLHEAAPVEIVRWLAFTPC</sequence>
<comment type="function">
    <text evidence="1 6">Catalyzes the insertion of molybdate into adenylated molybdopterin with the concomitant release of AMP.</text>
</comment>
<keyword evidence="4 6" id="KW-0501">Molybdenum cofactor biosynthesis</keyword>
<comment type="similarity">
    <text evidence="3 6">Belongs to the MoeA family.</text>
</comment>
<dbReference type="InterPro" id="IPR001453">
    <property type="entry name" value="MoaB/Mog_dom"/>
</dbReference>
<dbReference type="EMBL" id="FOOC01000001">
    <property type="protein sequence ID" value="SFF24096.1"/>
    <property type="molecule type" value="Genomic_DNA"/>
</dbReference>
<dbReference type="Gene3D" id="3.40.980.10">
    <property type="entry name" value="MoaB/Mog-like domain"/>
    <property type="match status" value="1"/>
</dbReference>
<reference evidence="8 9" key="1">
    <citation type="submission" date="2016-10" db="EMBL/GenBank/DDBJ databases">
        <authorList>
            <person name="de Groot N.N."/>
        </authorList>
    </citation>
    <scope>NUCLEOTIDE SEQUENCE [LARGE SCALE GENOMIC DNA]</scope>
    <source>
        <strain evidence="8 9">DSM 23609</strain>
    </source>
</reference>
<dbReference type="InterPro" id="IPR036425">
    <property type="entry name" value="MoaB/Mog-like_dom_sf"/>
</dbReference>
<evidence type="ECO:0000256" key="3">
    <source>
        <dbReference type="ARBA" id="ARBA00010763"/>
    </source>
</evidence>
<dbReference type="Gene3D" id="2.40.340.10">
    <property type="entry name" value="MoeA, C-terminal, domain IV"/>
    <property type="match status" value="1"/>
</dbReference>
<evidence type="ECO:0000256" key="1">
    <source>
        <dbReference type="ARBA" id="ARBA00002901"/>
    </source>
</evidence>
<protein>
    <recommendedName>
        <fullName evidence="6">Molybdopterin molybdenumtransferase</fullName>
        <ecNumber evidence="6">2.10.1.1</ecNumber>
    </recommendedName>
</protein>
<feature type="domain" description="MoaB/Mog" evidence="7">
    <location>
        <begin position="176"/>
        <end position="314"/>
    </location>
</feature>
<dbReference type="SMART" id="SM00852">
    <property type="entry name" value="MoCF_biosynth"/>
    <property type="match status" value="1"/>
</dbReference>
<dbReference type="GO" id="GO:0046872">
    <property type="term" value="F:metal ion binding"/>
    <property type="evidence" value="ECO:0007669"/>
    <property type="project" value="UniProtKB-UniRule"/>
</dbReference>
<dbReference type="Gene3D" id="3.90.105.10">
    <property type="entry name" value="Molybdopterin biosynthesis moea protein, domain 2"/>
    <property type="match status" value="1"/>
</dbReference>
<dbReference type="SUPFAM" id="SSF53218">
    <property type="entry name" value="Molybdenum cofactor biosynthesis proteins"/>
    <property type="match status" value="1"/>
</dbReference>
<dbReference type="PANTHER" id="PTHR10192">
    <property type="entry name" value="MOLYBDOPTERIN BIOSYNTHESIS PROTEIN"/>
    <property type="match status" value="1"/>
</dbReference>
<evidence type="ECO:0000313" key="9">
    <source>
        <dbReference type="Proteomes" id="UP000199771"/>
    </source>
</evidence>
<dbReference type="GO" id="GO:0006777">
    <property type="term" value="P:Mo-molybdopterin cofactor biosynthetic process"/>
    <property type="evidence" value="ECO:0007669"/>
    <property type="project" value="UniProtKB-UniRule"/>
</dbReference>